<gene>
    <name evidence="4" type="ORF">A9Y57_00331</name>
</gene>
<feature type="domain" description="G5" evidence="3">
    <location>
        <begin position="785"/>
        <end position="870"/>
    </location>
</feature>
<accession>A0A854WFW5</accession>
<dbReference type="InterPro" id="IPR011098">
    <property type="entry name" value="G5_dom"/>
</dbReference>
<evidence type="ECO:0000256" key="2">
    <source>
        <dbReference type="SAM" id="MobiDB-lite"/>
    </source>
</evidence>
<dbReference type="Pfam" id="PF04650">
    <property type="entry name" value="YSIRK_signal"/>
    <property type="match status" value="1"/>
</dbReference>
<dbReference type="PROSITE" id="PS51109">
    <property type="entry name" value="G5"/>
    <property type="match status" value="1"/>
</dbReference>
<dbReference type="Gene3D" id="2.20.230.10">
    <property type="entry name" value="Resuscitation-promoting factor rpfb"/>
    <property type="match status" value="3"/>
</dbReference>
<organism evidence="4 5">
    <name type="scientific">Streptococcus parauberis</name>
    <dbReference type="NCBI Taxonomy" id="1348"/>
    <lineage>
        <taxon>Bacteria</taxon>
        <taxon>Bacillati</taxon>
        <taxon>Bacillota</taxon>
        <taxon>Bacilli</taxon>
        <taxon>Lactobacillales</taxon>
        <taxon>Streptococcaceae</taxon>
        <taxon>Streptococcus</taxon>
    </lineage>
</organism>
<dbReference type="Gene3D" id="3.40.390.10">
    <property type="entry name" value="Collagenase (Catalytic Domain)"/>
    <property type="match status" value="1"/>
</dbReference>
<dbReference type="Pfam" id="PF07501">
    <property type="entry name" value="G5"/>
    <property type="match status" value="2"/>
</dbReference>
<dbReference type="RefSeq" id="WP_096633307.1">
    <property type="nucleotide sequence ID" value="NZ_NSGR01000004.1"/>
</dbReference>
<dbReference type="SMART" id="SM01208">
    <property type="entry name" value="G5"/>
    <property type="match status" value="4"/>
</dbReference>
<dbReference type="InterPro" id="IPR024079">
    <property type="entry name" value="MetalloPept_cat_dom_sf"/>
</dbReference>
<evidence type="ECO:0000256" key="1">
    <source>
        <dbReference type="ARBA" id="ARBA00022729"/>
    </source>
</evidence>
<feature type="region of interest" description="Disordered" evidence="2">
    <location>
        <begin position="871"/>
        <end position="893"/>
    </location>
</feature>
<dbReference type="Proteomes" id="UP000217465">
    <property type="component" value="Unassembled WGS sequence"/>
</dbReference>
<dbReference type="AlphaFoldDB" id="A0A854WFW5"/>
<dbReference type="InterPro" id="IPR005877">
    <property type="entry name" value="YSIRK_signal_dom"/>
</dbReference>
<proteinExistence type="predicted"/>
<dbReference type="GO" id="GO:0008237">
    <property type="term" value="F:metallopeptidase activity"/>
    <property type="evidence" value="ECO:0007669"/>
    <property type="project" value="InterPro"/>
</dbReference>
<reference evidence="4 5" key="1">
    <citation type="submission" date="2016-06" db="EMBL/GenBank/DDBJ databases">
        <authorList>
            <person name="Haines A.N."/>
            <person name="Council K.R."/>
        </authorList>
    </citation>
    <scope>NUCLEOTIDE SEQUENCE [LARGE SCALE GENOMIC DNA]</scope>
    <source>
        <strain evidence="4 5">SP158-29</strain>
    </source>
</reference>
<keyword evidence="1" id="KW-0732">Signal</keyword>
<evidence type="ECO:0000313" key="5">
    <source>
        <dbReference type="Proteomes" id="UP000217465"/>
    </source>
</evidence>
<evidence type="ECO:0000313" key="4">
    <source>
        <dbReference type="EMBL" id="PCH13697.1"/>
    </source>
</evidence>
<name>A0A854WFW5_9STRE</name>
<sequence>MFRDKKQIFSIRKTLLGVGSVLLGVMLTTQVIAAEETVADVTVATTPSLVAEAPAITTKVVEKAATTTLTDTSAATTLSPDVTAAAVGDSVVTETVIASPIRYVSDDTQPVGYQAVQTQGTDGKLITTTVNGVSTVQRIEPTETVIVMGIMPTTTTEVIAPAITEYSIDVTKPVGTDVIIPGQDGTKTTTTTNIIQTETTAPASQAVYDDSYKWIDQPFYHVDTTQTLPSDRIVVDTLFVDRPPLTADYSTTESTVRELAQYSENYIYEYLTVTNPDGTTTQTRYIRTITAEMLDPTDTQLRSLLGLTDDAAFYSRLLTTAQEDMWTASAQDYGIEMVPEDLSTSTDDFLRYDNSNIINDAFYADIKADYQRAILAEQELEALGSWTTQQQTDMNMITDQFNSLTRRYNNYKGSISTSIDYSNTIVMSDTQKADFEARIHALPEELQRIIADLVIYDNEIPGMGTGTLGLANSAAQSIALKYEASNTSLMETVLHEMTHIIDFKSGLYVETSDRNTDGTLDTVPALSDTQEFLDIYHTYFDRSDVWPYYRDNSSEAFAEGLSQYIMHRLFGSPYATYVPNPYTGDAYDPGNGTGYSPFAATEFYFASLFNKLFEYPRTATVVPYVTTITQKAPINGQVIYGAMPTDSTMTTAYKTIYVADPNKVYDPTGQTDVVKAGADGQKTVRITYSLDANNQLVATETVISDTAVQDQIITKGTQPTSTDTAVAITVVYQEVTDNSLADWQVKVVDNGQAGLVSTATTYILDPTTGVITPATTTTTVTPMKPMIVQYKVGVDKVTAIAYQTEYRDNPTLLKGTQVVVTPGEDGQTSQPVQSYDFIQDGANSHFTNVQYGNPVIIDAQNRMIEEGTYVAPETPDENPAEPSKPEAKPQPVVVKDTKKEILTVATPKEKTPVKEAQIPTTGDKASSFSAIVSSSILLVTGLALSKKLKKDRN</sequence>
<evidence type="ECO:0000259" key="3">
    <source>
        <dbReference type="PROSITE" id="PS51109"/>
    </source>
</evidence>
<protein>
    <submittedName>
        <fullName evidence="4">G5 domain protein</fullName>
    </submittedName>
</protein>
<dbReference type="EMBL" id="NSGR01000004">
    <property type="protein sequence ID" value="PCH13697.1"/>
    <property type="molecule type" value="Genomic_DNA"/>
</dbReference>
<comment type="caution">
    <text evidence="4">The sequence shown here is derived from an EMBL/GenBank/DDBJ whole genome shotgun (WGS) entry which is preliminary data.</text>
</comment>